<evidence type="ECO:0000256" key="2">
    <source>
        <dbReference type="ARBA" id="ARBA00022980"/>
    </source>
</evidence>
<dbReference type="GO" id="GO:0005737">
    <property type="term" value="C:cytoplasm"/>
    <property type="evidence" value="ECO:0007669"/>
    <property type="project" value="UniProtKB-ARBA"/>
</dbReference>
<dbReference type="SUPFAM" id="SSF57840">
    <property type="entry name" value="Ribosomal protein L36"/>
    <property type="match status" value="1"/>
</dbReference>
<reference evidence="7" key="1">
    <citation type="submission" date="2017-09" db="EMBL/GenBank/DDBJ databases">
        <title>Depth-based differentiation of microbial function through sediment-hosted aquifers and enrichment of novel symbionts in the deep terrestrial subsurface.</title>
        <authorList>
            <person name="Probst A.J."/>
            <person name="Ladd B."/>
            <person name="Jarett J.K."/>
            <person name="Geller-Mcgrath D.E."/>
            <person name="Sieber C.M.K."/>
            <person name="Emerson J.B."/>
            <person name="Anantharaman K."/>
            <person name="Thomas B.C."/>
            <person name="Malmstrom R."/>
            <person name="Stieglmeier M."/>
            <person name="Klingl A."/>
            <person name="Woyke T."/>
            <person name="Ryan C.M."/>
            <person name="Banfield J.F."/>
        </authorList>
    </citation>
    <scope>NUCLEOTIDE SEQUENCE [LARGE SCALE GENOMIC DNA]</scope>
</reference>
<dbReference type="Pfam" id="PF00444">
    <property type="entry name" value="Ribosomal_L36"/>
    <property type="match status" value="1"/>
</dbReference>
<accession>A0A2M7ASB5</accession>
<dbReference type="HAMAP" id="MF_00251">
    <property type="entry name" value="Ribosomal_bL36"/>
    <property type="match status" value="1"/>
</dbReference>
<evidence type="ECO:0000256" key="4">
    <source>
        <dbReference type="HAMAP-Rule" id="MF_00251"/>
    </source>
</evidence>
<keyword evidence="3 4" id="KW-0687">Ribonucleoprotein</keyword>
<evidence type="ECO:0000256" key="3">
    <source>
        <dbReference type="ARBA" id="ARBA00023274"/>
    </source>
</evidence>
<dbReference type="PROSITE" id="PS00828">
    <property type="entry name" value="RIBOSOMAL_L36"/>
    <property type="match status" value="1"/>
</dbReference>
<proteinExistence type="inferred from homology"/>
<organism evidence="6 7">
    <name type="scientific">Candidatus Shapirobacteria bacterium CG06_land_8_20_14_3_00_40_12</name>
    <dbReference type="NCBI Taxonomy" id="1974881"/>
    <lineage>
        <taxon>Bacteria</taxon>
        <taxon>Candidatus Shapironibacteriota</taxon>
    </lineage>
</organism>
<dbReference type="GO" id="GO:0003735">
    <property type="term" value="F:structural constituent of ribosome"/>
    <property type="evidence" value="ECO:0007669"/>
    <property type="project" value="InterPro"/>
</dbReference>
<dbReference type="InterPro" id="IPR035977">
    <property type="entry name" value="Ribosomal_bL36_sp"/>
</dbReference>
<sequence length="37" mass="4453">MKVKSSIRRRCKKCLIVTRRGLRRVICSTRRHNQKQG</sequence>
<keyword evidence="2 4" id="KW-0689">Ribosomal protein</keyword>
<evidence type="ECO:0000313" key="7">
    <source>
        <dbReference type="Proteomes" id="UP000231407"/>
    </source>
</evidence>
<dbReference type="EMBL" id="PEWA01000023">
    <property type="protein sequence ID" value="PIU73516.1"/>
    <property type="molecule type" value="Genomic_DNA"/>
</dbReference>
<evidence type="ECO:0000313" key="6">
    <source>
        <dbReference type="EMBL" id="PIU73516.1"/>
    </source>
</evidence>
<protein>
    <recommendedName>
        <fullName evidence="4">Large ribosomal subunit protein bL36</fullName>
    </recommendedName>
</protein>
<dbReference type="GO" id="GO:1990904">
    <property type="term" value="C:ribonucleoprotein complex"/>
    <property type="evidence" value="ECO:0007669"/>
    <property type="project" value="UniProtKB-KW"/>
</dbReference>
<dbReference type="GO" id="GO:0006412">
    <property type="term" value="P:translation"/>
    <property type="evidence" value="ECO:0007669"/>
    <property type="project" value="UniProtKB-UniRule"/>
</dbReference>
<gene>
    <name evidence="4 6" type="primary">rpmJ</name>
    <name evidence="6" type="ORF">COS78_01940</name>
</gene>
<evidence type="ECO:0000256" key="1">
    <source>
        <dbReference type="ARBA" id="ARBA00007645"/>
    </source>
</evidence>
<dbReference type="InterPro" id="IPR000473">
    <property type="entry name" value="Ribosomal_bL36"/>
</dbReference>
<comment type="similarity">
    <text evidence="1 4 5">Belongs to the bacterial ribosomal protein bL36 family.</text>
</comment>
<evidence type="ECO:0000256" key="5">
    <source>
        <dbReference type="RuleBase" id="RU000571"/>
    </source>
</evidence>
<dbReference type="AlphaFoldDB" id="A0A2M7ASB5"/>
<dbReference type="Proteomes" id="UP000231407">
    <property type="component" value="Unassembled WGS sequence"/>
</dbReference>
<dbReference type="NCBIfam" id="TIGR01022">
    <property type="entry name" value="rpmJ_bact"/>
    <property type="match status" value="1"/>
</dbReference>
<name>A0A2M7ASB5_9BACT</name>
<dbReference type="PANTHER" id="PTHR42888:SF1">
    <property type="entry name" value="LARGE RIBOSOMAL SUBUNIT PROTEIN BL36C"/>
    <property type="match status" value="1"/>
</dbReference>
<dbReference type="GO" id="GO:0005840">
    <property type="term" value="C:ribosome"/>
    <property type="evidence" value="ECO:0007669"/>
    <property type="project" value="UniProtKB-KW"/>
</dbReference>
<comment type="caution">
    <text evidence="6">The sequence shown here is derived from an EMBL/GenBank/DDBJ whole genome shotgun (WGS) entry which is preliminary data.</text>
</comment>
<dbReference type="PANTHER" id="PTHR42888">
    <property type="entry name" value="50S RIBOSOMAL PROTEIN L36, CHLOROPLASTIC"/>
    <property type="match status" value="1"/>
</dbReference>